<dbReference type="OrthoDB" id="7511418at2"/>
<name>A0A4T3F1U8_9SPHN</name>
<proteinExistence type="predicted"/>
<dbReference type="AlphaFoldDB" id="A0A4T3F1U8"/>
<evidence type="ECO:0000256" key="1">
    <source>
        <dbReference type="SAM" id="MobiDB-lite"/>
    </source>
</evidence>
<organism evidence="2 3">
    <name type="scientific">Alteraurantiacibacter aquimixticola</name>
    <dbReference type="NCBI Taxonomy" id="2489173"/>
    <lineage>
        <taxon>Bacteria</taxon>
        <taxon>Pseudomonadati</taxon>
        <taxon>Pseudomonadota</taxon>
        <taxon>Alphaproteobacteria</taxon>
        <taxon>Sphingomonadales</taxon>
        <taxon>Erythrobacteraceae</taxon>
        <taxon>Alteraurantiacibacter</taxon>
    </lineage>
</organism>
<protein>
    <recommendedName>
        <fullName evidence="4">DUF3035 domain-containing protein</fullName>
    </recommendedName>
</protein>
<evidence type="ECO:0008006" key="4">
    <source>
        <dbReference type="Google" id="ProtNLM"/>
    </source>
</evidence>
<evidence type="ECO:0000313" key="3">
    <source>
        <dbReference type="Proteomes" id="UP000309389"/>
    </source>
</evidence>
<dbReference type="PROSITE" id="PS51257">
    <property type="entry name" value="PROKAR_LIPOPROTEIN"/>
    <property type="match status" value="1"/>
</dbReference>
<gene>
    <name evidence="2" type="ORF">E5222_01605</name>
</gene>
<reference evidence="2 3" key="1">
    <citation type="submission" date="2019-04" db="EMBL/GenBank/DDBJ databases">
        <title>Altererythrobacter aquimixticola sp. nov., isolated from sediment of junction between the ocean and a freshwater spring.</title>
        <authorList>
            <person name="Yoon J.-H."/>
        </authorList>
    </citation>
    <scope>NUCLEOTIDE SEQUENCE [LARGE SCALE GENOMIC DNA]</scope>
    <source>
        <strain evidence="2 3">SSKS-13</strain>
    </source>
</reference>
<evidence type="ECO:0000313" key="2">
    <source>
        <dbReference type="EMBL" id="TIX51193.1"/>
    </source>
</evidence>
<sequence>MTTRGHHRRLALAIPALMLLASCGDEVEEPAGDDAREASGEILPGSIDDSMIATDRVRSQPPLLREVPATPSADAATGSVDAEAGSGETPEPATVEEAGLPAAGEPTE</sequence>
<keyword evidence="3" id="KW-1185">Reference proteome</keyword>
<accession>A0A4T3F1U8</accession>
<dbReference type="EMBL" id="SSHH01000001">
    <property type="protein sequence ID" value="TIX51193.1"/>
    <property type="molecule type" value="Genomic_DNA"/>
</dbReference>
<comment type="caution">
    <text evidence="2">The sequence shown here is derived from an EMBL/GenBank/DDBJ whole genome shotgun (WGS) entry which is preliminary data.</text>
</comment>
<dbReference type="Proteomes" id="UP000309389">
    <property type="component" value="Unassembled WGS sequence"/>
</dbReference>
<feature type="region of interest" description="Disordered" evidence="1">
    <location>
        <begin position="28"/>
        <end position="108"/>
    </location>
</feature>